<dbReference type="InterPro" id="IPR038847">
    <property type="entry name" value="Granulysin-like"/>
</dbReference>
<dbReference type="Pfam" id="PF02199">
    <property type="entry name" value="SapA"/>
    <property type="match status" value="1"/>
</dbReference>
<dbReference type="InterPro" id="IPR003119">
    <property type="entry name" value="SAP_A"/>
</dbReference>
<evidence type="ECO:0000256" key="4">
    <source>
        <dbReference type="ARBA" id="ARBA00022737"/>
    </source>
</evidence>
<dbReference type="GO" id="GO:0005576">
    <property type="term" value="C:extracellular region"/>
    <property type="evidence" value="ECO:0007669"/>
    <property type="project" value="UniProtKB-SubCell"/>
</dbReference>
<dbReference type="Pfam" id="PF03489">
    <property type="entry name" value="SapB_2"/>
    <property type="match status" value="1"/>
</dbReference>
<feature type="signal peptide" evidence="7">
    <location>
        <begin position="1"/>
        <end position="18"/>
    </location>
</feature>
<feature type="chain" id="PRO_5041701735" evidence="7">
    <location>
        <begin position="19"/>
        <end position="166"/>
    </location>
</feature>
<evidence type="ECO:0000259" key="9">
    <source>
        <dbReference type="PROSITE" id="PS51110"/>
    </source>
</evidence>
<accession>A0AA97KEG0</accession>
<dbReference type="GO" id="GO:0042742">
    <property type="term" value="P:defense response to bacterium"/>
    <property type="evidence" value="ECO:0007669"/>
    <property type="project" value="InterPro"/>
</dbReference>
<keyword evidence="4" id="KW-0677">Repeat</keyword>
<dbReference type="PROSITE" id="PS51110">
    <property type="entry name" value="SAP_A"/>
    <property type="match status" value="1"/>
</dbReference>
<evidence type="ECO:0000259" key="8">
    <source>
        <dbReference type="PROSITE" id="PS50015"/>
    </source>
</evidence>
<keyword evidence="5" id="KW-1015">Disulfide bond</keyword>
<keyword evidence="2" id="KW-0964">Secreted</keyword>
<dbReference type="AlphaFoldDB" id="A0AA97KEG0"/>
<evidence type="ECO:0000256" key="6">
    <source>
        <dbReference type="ARBA" id="ARBA00023180"/>
    </source>
</evidence>
<proteinExistence type="predicted"/>
<evidence type="ECO:0000313" key="10">
    <source>
        <dbReference type="Proteomes" id="UP001190640"/>
    </source>
</evidence>
<evidence type="ECO:0000256" key="7">
    <source>
        <dbReference type="SAM" id="SignalP"/>
    </source>
</evidence>
<feature type="domain" description="Saposin B-type" evidence="8">
    <location>
        <begin position="72"/>
        <end position="153"/>
    </location>
</feature>
<dbReference type="InterPro" id="IPR008138">
    <property type="entry name" value="SapB_2"/>
</dbReference>
<dbReference type="InterPro" id="IPR011001">
    <property type="entry name" value="Saposin-like"/>
</dbReference>
<dbReference type="GeneID" id="129342562"/>
<evidence type="ECO:0000256" key="2">
    <source>
        <dbReference type="ARBA" id="ARBA00022525"/>
    </source>
</evidence>
<dbReference type="Gene3D" id="1.10.225.10">
    <property type="entry name" value="Saposin-like"/>
    <property type="match status" value="1"/>
</dbReference>
<reference evidence="11" key="1">
    <citation type="submission" date="2025-08" db="UniProtKB">
        <authorList>
            <consortium name="RefSeq"/>
        </authorList>
    </citation>
    <scope>IDENTIFICATION</scope>
    <source>
        <tissue evidence="11">Blood</tissue>
    </source>
</reference>
<evidence type="ECO:0000256" key="5">
    <source>
        <dbReference type="ARBA" id="ARBA00023157"/>
    </source>
</evidence>
<dbReference type="Proteomes" id="UP001190640">
    <property type="component" value="Chromosome 14"/>
</dbReference>
<dbReference type="RefSeq" id="XP_054854367.1">
    <property type="nucleotide sequence ID" value="XM_054998392.1"/>
</dbReference>
<gene>
    <name evidence="11" type="primary">LOC129342562</name>
</gene>
<keyword evidence="6" id="KW-0325">Glycoprotein</keyword>
<organism evidence="10 11">
    <name type="scientific">Eublepharis macularius</name>
    <name type="common">Leopard gecko</name>
    <name type="synonym">Cyrtodactylus macularius</name>
    <dbReference type="NCBI Taxonomy" id="481883"/>
    <lineage>
        <taxon>Eukaryota</taxon>
        <taxon>Metazoa</taxon>
        <taxon>Chordata</taxon>
        <taxon>Craniata</taxon>
        <taxon>Vertebrata</taxon>
        <taxon>Euteleostomi</taxon>
        <taxon>Lepidosauria</taxon>
        <taxon>Squamata</taxon>
        <taxon>Bifurcata</taxon>
        <taxon>Gekkota</taxon>
        <taxon>Eublepharidae</taxon>
        <taxon>Eublepharinae</taxon>
        <taxon>Eublepharis</taxon>
    </lineage>
</organism>
<evidence type="ECO:0000256" key="1">
    <source>
        <dbReference type="ARBA" id="ARBA00004613"/>
    </source>
</evidence>
<dbReference type="GO" id="GO:0061844">
    <property type="term" value="P:antimicrobial humoral immune response mediated by antimicrobial peptide"/>
    <property type="evidence" value="ECO:0007669"/>
    <property type="project" value="TreeGrafter"/>
</dbReference>
<comment type="subcellular location">
    <subcellularLocation>
        <location evidence="1">Secreted</location>
    </subcellularLocation>
</comment>
<dbReference type="KEGG" id="emc:129342562"/>
<keyword evidence="3 7" id="KW-0732">Signal</keyword>
<protein>
    <submittedName>
        <fullName evidence="11">Antimicrobial peptide NK-lysin-like</fullName>
    </submittedName>
</protein>
<dbReference type="GO" id="GO:0031640">
    <property type="term" value="P:killing of cells of another organism"/>
    <property type="evidence" value="ECO:0007669"/>
    <property type="project" value="TreeGrafter"/>
</dbReference>
<name>A0AA97KEG0_EUBMA</name>
<dbReference type="SUPFAM" id="SSF47862">
    <property type="entry name" value="Saposin"/>
    <property type="match status" value="1"/>
</dbReference>
<evidence type="ECO:0000256" key="3">
    <source>
        <dbReference type="ARBA" id="ARBA00022729"/>
    </source>
</evidence>
<evidence type="ECO:0000313" key="11">
    <source>
        <dbReference type="RefSeq" id="XP_054854367.1"/>
    </source>
</evidence>
<dbReference type="InterPro" id="IPR008139">
    <property type="entry name" value="SaposinB_dom"/>
</dbReference>
<dbReference type="PROSITE" id="PS50015">
    <property type="entry name" value="SAP_B"/>
    <property type="match status" value="1"/>
</dbReference>
<feature type="domain" description="Saposin A-type" evidence="9">
    <location>
        <begin position="20"/>
        <end position="60"/>
    </location>
</feature>
<dbReference type="GO" id="GO:0044194">
    <property type="term" value="C:cytolytic granule"/>
    <property type="evidence" value="ECO:0007669"/>
    <property type="project" value="TreeGrafter"/>
</dbReference>
<keyword evidence="10" id="KW-1185">Reference proteome</keyword>
<dbReference type="PANTHER" id="PTHR15541:SF2">
    <property type="entry name" value="GRANULYSIN"/>
    <property type="match status" value="1"/>
</dbReference>
<dbReference type="SMART" id="SM00162">
    <property type="entry name" value="SAPA"/>
    <property type="match status" value="1"/>
</dbReference>
<dbReference type="PANTHER" id="PTHR15541">
    <property type="entry name" value="GRANULYSIN RELATED"/>
    <property type="match status" value="1"/>
</dbReference>
<sequence length="166" mass="18508">MASLFILSLNIAVGAALAGSHLVPETCLQGPEFWCKDMATAVECRREQYCWNLQNGSLLWETLLEEEEAPAPGKKCSMCIKIMQKLQELAGDDPDEEAINNAIRKTCKSLPKPLGWVCKTVMKKFRDKIIEALQNNEDPKEMCVDLKICRRDSRVLPGPAAYAAAH</sequence>
<dbReference type="SMART" id="SM00741">
    <property type="entry name" value="SapB"/>
    <property type="match status" value="1"/>
</dbReference>